<name>A0A3B3C5J8_ORYME</name>
<evidence type="ECO:0000256" key="1">
    <source>
        <dbReference type="ARBA" id="ARBA00022574"/>
    </source>
</evidence>
<keyword evidence="8" id="KW-1185">Reference proteome</keyword>
<keyword evidence="2" id="KW-0479">Metal-binding</keyword>
<dbReference type="SMART" id="SM00054">
    <property type="entry name" value="EFh"/>
    <property type="match status" value="2"/>
</dbReference>
<dbReference type="GO" id="GO:0005509">
    <property type="term" value="F:calcium ion binding"/>
    <property type="evidence" value="ECO:0007669"/>
    <property type="project" value="InterPro"/>
</dbReference>
<dbReference type="InterPro" id="IPR019775">
    <property type="entry name" value="WD40_repeat_CS"/>
</dbReference>
<dbReference type="InterPro" id="IPR018247">
    <property type="entry name" value="EF_Hand_1_Ca_BS"/>
</dbReference>
<dbReference type="OMA" id="WIRFWSL"/>
<dbReference type="Gene3D" id="2.130.10.10">
    <property type="entry name" value="YVTN repeat-like/Quinoprotein amine dehydrogenase"/>
    <property type="match status" value="2"/>
</dbReference>
<evidence type="ECO:0000313" key="7">
    <source>
        <dbReference type="Ensembl" id="ENSOMEP00000013090.1"/>
    </source>
</evidence>
<evidence type="ECO:0000313" key="8">
    <source>
        <dbReference type="Proteomes" id="UP000261560"/>
    </source>
</evidence>
<feature type="repeat" description="WD" evidence="5">
    <location>
        <begin position="504"/>
        <end position="545"/>
    </location>
</feature>
<dbReference type="Proteomes" id="UP000261560">
    <property type="component" value="Unplaced"/>
</dbReference>
<dbReference type="Gene3D" id="1.10.238.10">
    <property type="entry name" value="EF-hand"/>
    <property type="match status" value="1"/>
</dbReference>
<dbReference type="SUPFAM" id="SSF47473">
    <property type="entry name" value="EF-hand"/>
    <property type="match status" value="1"/>
</dbReference>
<feature type="repeat" description="WD" evidence="5">
    <location>
        <begin position="829"/>
        <end position="863"/>
    </location>
</feature>
<organism evidence="7 8">
    <name type="scientific">Oryzias melastigma</name>
    <name type="common">Marine medaka</name>
    <dbReference type="NCBI Taxonomy" id="30732"/>
    <lineage>
        <taxon>Eukaryota</taxon>
        <taxon>Metazoa</taxon>
        <taxon>Chordata</taxon>
        <taxon>Craniata</taxon>
        <taxon>Vertebrata</taxon>
        <taxon>Euteleostomi</taxon>
        <taxon>Actinopterygii</taxon>
        <taxon>Neopterygii</taxon>
        <taxon>Teleostei</taxon>
        <taxon>Neoteleostei</taxon>
        <taxon>Acanthomorphata</taxon>
        <taxon>Ovalentaria</taxon>
        <taxon>Atherinomorphae</taxon>
        <taxon>Beloniformes</taxon>
        <taxon>Adrianichthyidae</taxon>
        <taxon>Oryziinae</taxon>
        <taxon>Oryzias</taxon>
    </lineage>
</organism>
<dbReference type="InterPro" id="IPR011992">
    <property type="entry name" value="EF-hand-dom_pair"/>
</dbReference>
<dbReference type="AlphaFoldDB" id="A0A3B3C5J8"/>
<feature type="repeat" description="WD" evidence="5">
    <location>
        <begin position="418"/>
        <end position="459"/>
    </location>
</feature>
<feature type="domain" description="EF-hand" evidence="6">
    <location>
        <begin position="75"/>
        <end position="110"/>
    </location>
</feature>
<dbReference type="Ensembl" id="ENSOMET00000020620.1">
    <property type="protein sequence ID" value="ENSOMEP00000013090.1"/>
    <property type="gene ID" value="ENSOMEG00000014545.1"/>
</dbReference>
<dbReference type="InterPro" id="IPR001680">
    <property type="entry name" value="WD40_rpt"/>
</dbReference>
<accession>A0A3B3C5J8</accession>
<dbReference type="STRING" id="30732.ENSOMEP00000013090"/>
<dbReference type="PaxDb" id="30732-ENSOMEP00000013090"/>
<dbReference type="PROSITE" id="PS00678">
    <property type="entry name" value="WD_REPEATS_1"/>
    <property type="match status" value="1"/>
</dbReference>
<evidence type="ECO:0000256" key="2">
    <source>
        <dbReference type="ARBA" id="ARBA00022723"/>
    </source>
</evidence>
<dbReference type="PROSITE" id="PS50294">
    <property type="entry name" value="WD_REPEATS_REGION"/>
    <property type="match status" value="1"/>
</dbReference>
<dbReference type="SMART" id="SM00320">
    <property type="entry name" value="WD40"/>
    <property type="match status" value="7"/>
</dbReference>
<dbReference type="PANTHER" id="PTHR44324:SF4">
    <property type="entry name" value="WD40 REPEAT DOMAIN 95"/>
    <property type="match status" value="1"/>
</dbReference>
<evidence type="ECO:0000256" key="4">
    <source>
        <dbReference type="ARBA" id="ARBA00022837"/>
    </source>
</evidence>
<dbReference type="GeneTree" id="ENSGT00940000168052"/>
<evidence type="ECO:0000259" key="6">
    <source>
        <dbReference type="PROSITE" id="PS50222"/>
    </source>
</evidence>
<sequence>MENSKYSMERRYSSGSDSDFEISENLLRSNITGKDFSTRTVSGITKLFEKADVDGSGGLDIDEFCVGMQGVFPDAGKNDLRLLHMKIDANCDGVVDLEELLEFFVGQQTKSQNKAELYPFPLSPELIALRMYKQIVKVLSIPLPNMDDPNPTLRKSKPYNKCDYVALTENGIVMFLTDGLKNLCKRLVYEKGEETVYSHVKYPLKVYDMIYIKDFDELAVSTSDEEVLFFDYKRLYQGLSGIKYCIVKDDCIVTSIDYTRMNAMGMFSIADESGSFTICISKDVLKGGILPQKLLKDLNAKYYKGVSVSTLLKYKTADFHTFRISLFSDVLASVQYIPLIHSYVVCERSAKRMTVVSCRFSSCLEYTRINTTTFSSVGHLRFFKCASFTNVREFLISGGDDGVLRTWVVGKLLCQHKLTGHQSPIVSVKYSDLERKIFSVSTDKNVRIWNESDLTCLQSFFVDCLKTKTISAVCYEESNNELIVADKDLARCLGRGTDAFQQRISSHDLPLWNVIYNSHYKQVVSLSQYGFIRVWDFLTGELVLQFNVLPYTLVKPVAIMFDSTDRKLIALSKNKEITYWNFNNGKEVKVLPVKIPNHVTGLIEENDTLFISAMNCNTIFVLDLKEGNHKYLQHPLLKDTCAMELHQDRLITISSDGNAVVWDLKSYRVCLYFHIFDSPEVQCIGDANQGIIFEREPLIKDLEDPELLALSTGYKNMGGLVSTSLQHRETNSKIASLLVSYDGFVFAWSIDACGGVIAKFRAVTEKSAKITCMTTDTTENILLTGDSTGIICLWDIQGYADRKKSDPVPHERIKGWRTSLCAPPLLRSWQSGNDWIVSVLLCPDCDVIISAGLDQNVKIWNMKGDFLGTFMKDRWDPSVLMFPESKDRKEFKKVKKTDDGKRKILVEKDPLGPAKKELMHLIQLIKTDKHELDSLNSRSYLCEKNQTKTKPVARPPVSQRTTLPRTKTTFVKTERTPKTLEKTAGQSHIPILKDKKKLTETKSVAHPPVSQRTTLSRTKTTFVKTLEKTAGQSNIPILKDRKRLTETKPVACPPVSQRTLLRTKTPFVKTEGTPKTLEKTAGQSHIPTLKDEKKLKETKPVARPPVSQRTTLSRTKTTFVKTERTPKTLEKTAGQSHIPILKENKKLTETKPVARPPVSQRTTLSRTKTTFVKTERTSKTLEKTAGQSHIPILKDRKKLTETKPVACPPVSQRTLSRTKTTFVKTDDVPKAPVRTTSSTVQLSHMRRSKQNIIHLSQKKRN</sequence>
<dbReference type="InterPro" id="IPR002048">
    <property type="entry name" value="EF_hand_dom"/>
</dbReference>
<dbReference type="InterPro" id="IPR051242">
    <property type="entry name" value="WD-EF-hand_domain"/>
</dbReference>
<dbReference type="PANTHER" id="PTHR44324">
    <property type="entry name" value="WD40 REPEAT DOMAIN 95"/>
    <property type="match status" value="1"/>
</dbReference>
<dbReference type="PROSITE" id="PS50222">
    <property type="entry name" value="EF_HAND_2"/>
    <property type="match status" value="2"/>
</dbReference>
<dbReference type="PROSITE" id="PS50082">
    <property type="entry name" value="WD_REPEATS_2"/>
    <property type="match status" value="4"/>
</dbReference>
<dbReference type="InterPro" id="IPR036322">
    <property type="entry name" value="WD40_repeat_dom_sf"/>
</dbReference>
<keyword evidence="4" id="KW-0106">Calcium</keyword>
<protein>
    <recommendedName>
        <fullName evidence="6">EF-hand domain-containing protein</fullName>
    </recommendedName>
</protein>
<feature type="repeat" description="WD" evidence="5">
    <location>
        <begin position="376"/>
        <end position="407"/>
    </location>
</feature>
<keyword evidence="3" id="KW-0677">Repeat</keyword>
<feature type="domain" description="EF-hand" evidence="6">
    <location>
        <begin position="39"/>
        <end position="74"/>
    </location>
</feature>
<dbReference type="PROSITE" id="PS00018">
    <property type="entry name" value="EF_HAND_1"/>
    <property type="match status" value="1"/>
</dbReference>
<keyword evidence="1 5" id="KW-0853">WD repeat</keyword>
<proteinExistence type="predicted"/>
<evidence type="ECO:0000256" key="3">
    <source>
        <dbReference type="ARBA" id="ARBA00022737"/>
    </source>
</evidence>
<reference evidence="7" key="2">
    <citation type="submission" date="2025-09" db="UniProtKB">
        <authorList>
            <consortium name="Ensembl"/>
        </authorList>
    </citation>
    <scope>IDENTIFICATION</scope>
</reference>
<reference evidence="7" key="1">
    <citation type="submission" date="2025-08" db="UniProtKB">
        <authorList>
            <consortium name="Ensembl"/>
        </authorList>
    </citation>
    <scope>IDENTIFICATION</scope>
</reference>
<dbReference type="Pfam" id="PF00400">
    <property type="entry name" value="WD40"/>
    <property type="match status" value="2"/>
</dbReference>
<evidence type="ECO:0000256" key="5">
    <source>
        <dbReference type="PROSITE-ProRule" id="PRU00221"/>
    </source>
</evidence>
<dbReference type="InterPro" id="IPR015943">
    <property type="entry name" value="WD40/YVTN_repeat-like_dom_sf"/>
</dbReference>
<dbReference type="SUPFAM" id="SSF50978">
    <property type="entry name" value="WD40 repeat-like"/>
    <property type="match status" value="2"/>
</dbReference>